<sequence>MEHAENASENVQDDGSDIGQYSSSESSRPRRVSRPVPRLIEEIRNIKKKKKKTILDVPKKLNNRERNDDILRALHKLIFDIIGDSGGIKKRLRRFSGFVFESEEEEKYALLNLELWTSEDIRECLSLFDVKTTGDKDALVERMFNFLKKPYDVNTKRGRPRKLHKKITVIEPTPMQPESFTIPIPQSFDTIRRAPRHKSPLQIFFTHQRPIYKSRKCNKNASRKEIEQQMAAAYNRLSVEKKQKYIDIAEHDNHVMDEAYLKYTAALVQSSSRQISSDSAIDVNSYLDSQNISITKDIIGHLVDGTGIHTTNERLNNESINNNTNQMQIQDIINNDSLQVDEYPQMPDEIIDRNNPNEEENTQSLEILDNGLTEMEETSAETDINNNMKQEIYEGMSQAGESPRIVTEIVNDNMDESFEPLYVPANAVNYINNGLSQVDEVLRIPAELVNNNEVLEILNDRLRELDKTRAQETYNINMNQMNDQNLEIQLSTETDIGRNTDQVNTQNLELSMTAIARTGEIQISEEIKNDHSGQLNIQGFELLSYADHETRVQPESIDNSTDQVTNNNLGLLINALSHLDNDIRVPAKSSTDNDTGQVNDHNLAISNNISSQVNHTQIPISALLNSDDSDVLVSTIREKFHQIPDQSINKFHETRIPVSILCNEDDTAIPLIHEFQSYQPITNNVPLVMPQVSQEMSSYYIYGIDDRSQPSEIIKYSSQVNVEESNNSNVNGRGEKRKFIDECDFL</sequence>
<dbReference type="GO" id="GO:2000779">
    <property type="term" value="P:regulation of double-strand break repair"/>
    <property type="evidence" value="ECO:0007669"/>
    <property type="project" value="TreeGrafter"/>
</dbReference>
<dbReference type="CDD" id="cd00084">
    <property type="entry name" value="HMG-box_SF"/>
    <property type="match status" value="1"/>
</dbReference>
<dbReference type="InterPro" id="IPR044198">
    <property type="entry name" value="DEK"/>
</dbReference>
<organism evidence="2 3">
    <name type="scientific">Ambispora gerdemannii</name>
    <dbReference type="NCBI Taxonomy" id="144530"/>
    <lineage>
        <taxon>Eukaryota</taxon>
        <taxon>Fungi</taxon>
        <taxon>Fungi incertae sedis</taxon>
        <taxon>Mucoromycota</taxon>
        <taxon>Glomeromycotina</taxon>
        <taxon>Glomeromycetes</taxon>
        <taxon>Archaeosporales</taxon>
        <taxon>Ambisporaceae</taxon>
        <taxon>Ambispora</taxon>
    </lineage>
</organism>
<evidence type="ECO:0000313" key="2">
    <source>
        <dbReference type="EMBL" id="CAG8543681.1"/>
    </source>
</evidence>
<dbReference type="GO" id="GO:0003677">
    <property type="term" value="F:DNA binding"/>
    <property type="evidence" value="ECO:0007669"/>
    <property type="project" value="InterPro"/>
</dbReference>
<protein>
    <submittedName>
        <fullName evidence="2">7215_t:CDS:1</fullName>
    </submittedName>
</protein>
<dbReference type="AlphaFoldDB" id="A0A9N9AW12"/>
<dbReference type="GO" id="GO:0042393">
    <property type="term" value="F:histone binding"/>
    <property type="evidence" value="ECO:0007669"/>
    <property type="project" value="TreeGrafter"/>
</dbReference>
<dbReference type="InterPro" id="IPR036910">
    <property type="entry name" value="HMG_box_dom_sf"/>
</dbReference>
<comment type="caution">
    <text evidence="2">The sequence shown here is derived from an EMBL/GenBank/DDBJ whole genome shotgun (WGS) entry which is preliminary data.</text>
</comment>
<gene>
    <name evidence="2" type="ORF">AGERDE_LOCUS6313</name>
</gene>
<dbReference type="SUPFAM" id="SSF47095">
    <property type="entry name" value="HMG-box"/>
    <property type="match status" value="1"/>
</dbReference>
<keyword evidence="3" id="KW-1185">Reference proteome</keyword>
<evidence type="ECO:0000313" key="3">
    <source>
        <dbReference type="Proteomes" id="UP000789831"/>
    </source>
</evidence>
<name>A0A9N9AW12_9GLOM</name>
<dbReference type="GO" id="GO:0005634">
    <property type="term" value="C:nucleus"/>
    <property type="evidence" value="ECO:0007669"/>
    <property type="project" value="TreeGrafter"/>
</dbReference>
<dbReference type="GO" id="GO:0006325">
    <property type="term" value="P:chromatin organization"/>
    <property type="evidence" value="ECO:0007669"/>
    <property type="project" value="InterPro"/>
</dbReference>
<reference evidence="2" key="1">
    <citation type="submission" date="2021-06" db="EMBL/GenBank/DDBJ databases">
        <authorList>
            <person name="Kallberg Y."/>
            <person name="Tangrot J."/>
            <person name="Rosling A."/>
        </authorList>
    </citation>
    <scope>NUCLEOTIDE SEQUENCE</scope>
    <source>
        <strain evidence="2">MT106</strain>
    </source>
</reference>
<feature type="region of interest" description="Disordered" evidence="1">
    <location>
        <begin position="1"/>
        <end position="36"/>
    </location>
</feature>
<dbReference type="Gene3D" id="1.10.30.10">
    <property type="entry name" value="High mobility group box domain"/>
    <property type="match status" value="1"/>
</dbReference>
<dbReference type="EMBL" id="CAJVPL010000963">
    <property type="protein sequence ID" value="CAG8543681.1"/>
    <property type="molecule type" value="Genomic_DNA"/>
</dbReference>
<dbReference type="PANTHER" id="PTHR13468">
    <property type="entry name" value="DEK PROTEIN"/>
    <property type="match status" value="1"/>
</dbReference>
<dbReference type="PANTHER" id="PTHR13468:SF1">
    <property type="entry name" value="PROTEIN DEK"/>
    <property type="match status" value="1"/>
</dbReference>
<evidence type="ECO:0000256" key="1">
    <source>
        <dbReference type="SAM" id="MobiDB-lite"/>
    </source>
</evidence>
<dbReference type="OrthoDB" id="10248551at2759"/>
<proteinExistence type="predicted"/>
<dbReference type="Proteomes" id="UP000789831">
    <property type="component" value="Unassembled WGS sequence"/>
</dbReference>
<accession>A0A9N9AW12</accession>